<name>B8M085_TALSN</name>
<evidence type="ECO:0000313" key="2">
    <source>
        <dbReference type="Proteomes" id="UP000001745"/>
    </source>
</evidence>
<dbReference type="OrthoDB" id="4356969at2759"/>
<dbReference type="GeneID" id="8101506"/>
<dbReference type="AlphaFoldDB" id="B8M085"/>
<accession>B8M085</accession>
<dbReference type="EMBL" id="EQ962653">
    <property type="protein sequence ID" value="EED21182.1"/>
    <property type="molecule type" value="Genomic_DNA"/>
</dbReference>
<dbReference type="HOGENOM" id="CLU_783414_0_0_1"/>
<protein>
    <submittedName>
        <fullName evidence="1">Uncharacterized protein</fullName>
    </submittedName>
</protein>
<gene>
    <name evidence="1" type="ORF">TSTA_084130</name>
</gene>
<keyword evidence="2" id="KW-1185">Reference proteome</keyword>
<organism evidence="1 2">
    <name type="scientific">Talaromyces stipitatus (strain ATCC 10500 / CBS 375.48 / QM 6759 / NRRL 1006)</name>
    <name type="common">Penicillium stipitatum</name>
    <dbReference type="NCBI Taxonomy" id="441959"/>
    <lineage>
        <taxon>Eukaryota</taxon>
        <taxon>Fungi</taxon>
        <taxon>Dikarya</taxon>
        <taxon>Ascomycota</taxon>
        <taxon>Pezizomycotina</taxon>
        <taxon>Eurotiomycetes</taxon>
        <taxon>Eurotiomycetidae</taxon>
        <taxon>Eurotiales</taxon>
        <taxon>Trichocomaceae</taxon>
        <taxon>Talaromyces</taxon>
        <taxon>Talaromyces sect. Talaromyces</taxon>
    </lineage>
</organism>
<dbReference type="RefSeq" id="XP_002478145.1">
    <property type="nucleotide sequence ID" value="XM_002478100.1"/>
</dbReference>
<reference evidence="2" key="1">
    <citation type="journal article" date="2015" name="Genome Announc.">
        <title>Genome sequence of the AIDS-associated pathogen Penicillium marneffei (ATCC18224) and its near taxonomic relative Talaromyces stipitatus (ATCC10500).</title>
        <authorList>
            <person name="Nierman W.C."/>
            <person name="Fedorova-Abrams N.D."/>
            <person name="Andrianopoulos A."/>
        </authorList>
    </citation>
    <scope>NUCLEOTIDE SEQUENCE [LARGE SCALE GENOMIC DNA]</scope>
    <source>
        <strain evidence="2">ATCC 10500 / CBS 375.48 / QM 6759 / NRRL 1006</strain>
    </source>
</reference>
<dbReference type="VEuPathDB" id="FungiDB:TSTA_084130"/>
<evidence type="ECO:0000313" key="1">
    <source>
        <dbReference type="EMBL" id="EED21182.1"/>
    </source>
</evidence>
<sequence length="354" mass="39319">MISLFDGAVTIRRDTRPLSLDEETRALYNRAITEPASLTDVQRRRITHRPPAEEEDALCRQACGLSIIERVAKAIAIANNDNGSDDENLILTYSEAHLLTAGVVPGQPGRLLSERARLSEADRDLSHRAAAAAVTEEMKVARETAQEVQRRWRIAQGAAIESLNDDDVRNILFAMPVPWQERVIHSTSTDGSPSISGLVVFYDPERTAEYKSSVEKAVCNGLHYHPMSMDDKAIARFTLYWVEFPALDSNDDNTVKLSALRSKFQTMIANHEFPVGLRSDCFLYMDEEGLRSIKPYLWENWGRNTPAQGGHQAYRTDAICPAGSARSLGRRETMAISVYVRADDAAPGGAILSE</sequence>
<proteinExistence type="predicted"/>
<dbReference type="Proteomes" id="UP000001745">
    <property type="component" value="Unassembled WGS sequence"/>
</dbReference>
<dbReference type="eggNOG" id="ENOG502SPJT">
    <property type="taxonomic scope" value="Eukaryota"/>
</dbReference>
<dbReference type="InParanoid" id="B8M085"/>
<dbReference type="PhylomeDB" id="B8M085"/>